<gene>
    <name evidence="2" type="ORF">H0I76_02645</name>
</gene>
<dbReference type="RefSeq" id="WP_200606669.1">
    <property type="nucleotide sequence ID" value="NZ_JAEHHL010000001.1"/>
</dbReference>
<feature type="domain" description="SseB protein N-terminal" evidence="1">
    <location>
        <begin position="19"/>
        <end position="122"/>
    </location>
</feature>
<evidence type="ECO:0000313" key="3">
    <source>
        <dbReference type="Proteomes" id="UP000655420"/>
    </source>
</evidence>
<dbReference type="Pfam" id="PF07179">
    <property type="entry name" value="SseB"/>
    <property type="match status" value="1"/>
</dbReference>
<reference evidence="2" key="1">
    <citation type="submission" date="2020-12" db="EMBL/GenBank/DDBJ databases">
        <title>Bacterial taxonomy.</title>
        <authorList>
            <person name="Pan X."/>
        </authorList>
    </citation>
    <scope>NUCLEOTIDE SEQUENCE</scope>
    <source>
        <strain evidence="2">M0105</strain>
    </source>
</reference>
<protein>
    <submittedName>
        <fullName evidence="2">SseB family protein</fullName>
    </submittedName>
</protein>
<dbReference type="EMBL" id="JAEHHL010000001">
    <property type="protein sequence ID" value="MBK0398075.1"/>
    <property type="molecule type" value="Genomic_DNA"/>
</dbReference>
<dbReference type="InterPro" id="IPR009839">
    <property type="entry name" value="SseB_N"/>
</dbReference>
<name>A0A8J7SEU4_9RHOB</name>
<keyword evidence="3" id="KW-1185">Reference proteome</keyword>
<accession>A0A8J7SEU4</accession>
<organism evidence="2 3">
    <name type="scientific">Thermohalobaculum xanthum</name>
    <dbReference type="NCBI Taxonomy" id="2753746"/>
    <lineage>
        <taxon>Bacteria</taxon>
        <taxon>Pseudomonadati</taxon>
        <taxon>Pseudomonadota</taxon>
        <taxon>Alphaproteobacteria</taxon>
        <taxon>Rhodobacterales</taxon>
        <taxon>Paracoccaceae</taxon>
        <taxon>Thermohalobaculum</taxon>
    </lineage>
</organism>
<proteinExistence type="predicted"/>
<dbReference type="AlphaFoldDB" id="A0A8J7SEU4"/>
<comment type="caution">
    <text evidence="2">The sequence shown here is derived from an EMBL/GenBank/DDBJ whole genome shotgun (WGS) entry which is preliminary data.</text>
</comment>
<dbReference type="Proteomes" id="UP000655420">
    <property type="component" value="Unassembled WGS sequence"/>
</dbReference>
<evidence type="ECO:0000313" key="2">
    <source>
        <dbReference type="EMBL" id="MBK0398075.1"/>
    </source>
</evidence>
<evidence type="ECO:0000259" key="1">
    <source>
        <dbReference type="Pfam" id="PF07179"/>
    </source>
</evidence>
<sequence>MRQAMAATRLDMLWQAIEADREGDRPWLDFYEGFATARLHLALDGAEGDRVRPTLLPLAEGRAAIAFDSEDRFAAVIGRPTEHAVLTGADLAALMASQGIALALNPGIEGGCQTVLEPDALDWIARHLVAGPSEEAVARGRLGPPASPEPELLDALARRVADLGAAVGEAWLAGLAEAGDEDELILVVRLEPGSAALAPEIMATLTRTGQTATARRFAVAPAEDGAAILAAARRHGIGLGA</sequence>